<dbReference type="PANTHER" id="PTHR43313:SF36">
    <property type="entry name" value="D-BETA-HYDROXYBUTYRATE DEHYDROGENASE, MITOCHONDRIAL"/>
    <property type="match status" value="1"/>
</dbReference>
<dbReference type="PANTHER" id="PTHR43313">
    <property type="entry name" value="SHORT-CHAIN DEHYDROGENASE/REDUCTASE FAMILY 9C"/>
    <property type="match status" value="1"/>
</dbReference>
<dbReference type="InterPro" id="IPR036291">
    <property type="entry name" value="NAD(P)-bd_dom_sf"/>
</dbReference>
<reference evidence="3" key="1">
    <citation type="submission" date="2025-08" db="UniProtKB">
        <authorList>
            <consortium name="RefSeq"/>
        </authorList>
    </citation>
    <scope>IDENTIFICATION</scope>
</reference>
<keyword evidence="1" id="KW-0812">Transmembrane</keyword>
<dbReference type="Pfam" id="PF00106">
    <property type="entry name" value="adh_short"/>
    <property type="match status" value="1"/>
</dbReference>
<name>A0ABM1VVL9_APLCA</name>
<protein>
    <submittedName>
        <fullName evidence="3">Retinol dehydrogenase 7 isoform X1</fullName>
    </submittedName>
</protein>
<keyword evidence="1" id="KW-0472">Membrane</keyword>
<dbReference type="InterPro" id="IPR002347">
    <property type="entry name" value="SDR_fam"/>
</dbReference>
<feature type="transmembrane region" description="Helical" evidence="1">
    <location>
        <begin position="32"/>
        <end position="53"/>
    </location>
</feature>
<organism evidence="2 3">
    <name type="scientific">Aplysia californica</name>
    <name type="common">California sea hare</name>
    <dbReference type="NCBI Taxonomy" id="6500"/>
    <lineage>
        <taxon>Eukaryota</taxon>
        <taxon>Metazoa</taxon>
        <taxon>Spiralia</taxon>
        <taxon>Lophotrochozoa</taxon>
        <taxon>Mollusca</taxon>
        <taxon>Gastropoda</taxon>
        <taxon>Heterobranchia</taxon>
        <taxon>Euthyneura</taxon>
        <taxon>Tectipleura</taxon>
        <taxon>Aplysiida</taxon>
        <taxon>Aplysioidea</taxon>
        <taxon>Aplysiidae</taxon>
        <taxon>Aplysia</taxon>
    </lineage>
</organism>
<feature type="transmembrane region" description="Helical" evidence="1">
    <location>
        <begin position="7"/>
        <end position="26"/>
    </location>
</feature>
<accession>A0ABM1VVL9</accession>
<keyword evidence="2" id="KW-1185">Reference proteome</keyword>
<dbReference type="GeneID" id="101848440"/>
<evidence type="ECO:0000313" key="2">
    <source>
        <dbReference type="Proteomes" id="UP000694888"/>
    </source>
</evidence>
<evidence type="ECO:0000313" key="3">
    <source>
        <dbReference type="RefSeq" id="XP_035826461.1"/>
    </source>
</evidence>
<dbReference type="RefSeq" id="XP_035826461.1">
    <property type="nucleotide sequence ID" value="XM_035970568.1"/>
</dbReference>
<evidence type="ECO:0000256" key="1">
    <source>
        <dbReference type="SAM" id="Phobius"/>
    </source>
</evidence>
<dbReference type="Gene3D" id="3.40.50.720">
    <property type="entry name" value="NAD(P)-binding Rossmann-like Domain"/>
    <property type="match status" value="1"/>
</dbReference>
<gene>
    <name evidence="3" type="primary">LOC101848440</name>
</gene>
<dbReference type="SUPFAM" id="SSF51735">
    <property type="entry name" value="NAD(P)-binding Rossmann-fold domains"/>
    <property type="match status" value="1"/>
</dbReference>
<dbReference type="PRINTS" id="PR00081">
    <property type="entry name" value="GDHRDH"/>
</dbReference>
<proteinExistence type="predicted"/>
<dbReference type="Proteomes" id="UP000694888">
    <property type="component" value="Unplaced"/>
</dbReference>
<keyword evidence="1" id="KW-1133">Transmembrane helix</keyword>
<sequence length="365" mass="39457">MDVKQFCSLQIFELVYLLVLAFLPFVVAVREVTIAILTVLAIGTAVVVIRYLLLRRVDPEGRVVFISGCDSGFGNACARRLDLHGYTVIAGCLNAGSEGAALLQASTTGRMHVVSLDVTDEDSVFQCMAKVKEFCQNKGLWAIINNAGIASFGDIEFTSMEKYRQVLEVNLLGSIQLTKLCLPYVRKAKGRVINMSGASGLLSAPGQSAFCISCFAVEAFSDALRIEMQPFGVKVITIRPGNYLGATGILNKSACGKVKTEFDQLKNSTDQEVLNAYGTKHLDTQLEQLSDLSKSTASSLVNVVTAMENAVTNLSSGSQYLVDGGSQLFDVSNILIKLRPFVPASWHDSLVSKNFRQGTTVQAVQ</sequence>